<protein>
    <recommendedName>
        <fullName evidence="6">PIN domain-containing protein</fullName>
    </recommendedName>
</protein>
<accession>A0A3B0UY79</accession>
<organism evidence="7">
    <name type="scientific">hydrothermal vent metagenome</name>
    <dbReference type="NCBI Taxonomy" id="652676"/>
    <lineage>
        <taxon>unclassified sequences</taxon>
        <taxon>metagenomes</taxon>
        <taxon>ecological metagenomes</taxon>
    </lineage>
</organism>
<dbReference type="EMBL" id="UOEW01000130">
    <property type="protein sequence ID" value="VAW36118.1"/>
    <property type="molecule type" value="Genomic_DNA"/>
</dbReference>
<dbReference type="GO" id="GO:0016787">
    <property type="term" value="F:hydrolase activity"/>
    <property type="evidence" value="ECO:0007669"/>
    <property type="project" value="UniProtKB-KW"/>
</dbReference>
<evidence type="ECO:0000256" key="1">
    <source>
        <dbReference type="ARBA" id="ARBA00022649"/>
    </source>
</evidence>
<keyword evidence="4" id="KW-0378">Hydrolase</keyword>
<dbReference type="InterPro" id="IPR002716">
    <property type="entry name" value="PIN_dom"/>
</dbReference>
<evidence type="ECO:0000259" key="6">
    <source>
        <dbReference type="Pfam" id="PF01850"/>
    </source>
</evidence>
<proteinExistence type="predicted"/>
<keyword evidence="2" id="KW-0540">Nuclease</keyword>
<dbReference type="Gene3D" id="3.40.50.1010">
    <property type="entry name" value="5'-nuclease"/>
    <property type="match status" value="1"/>
</dbReference>
<reference evidence="7" key="1">
    <citation type="submission" date="2018-06" db="EMBL/GenBank/DDBJ databases">
        <authorList>
            <person name="Zhirakovskaya E."/>
        </authorList>
    </citation>
    <scope>NUCLEOTIDE SEQUENCE</scope>
</reference>
<dbReference type="PANTHER" id="PTHR42740">
    <property type="entry name" value="RIBONUCLEASE VAPC3"/>
    <property type="match status" value="1"/>
</dbReference>
<dbReference type="Pfam" id="PF01850">
    <property type="entry name" value="PIN"/>
    <property type="match status" value="1"/>
</dbReference>
<dbReference type="GO" id="GO:0046872">
    <property type="term" value="F:metal ion binding"/>
    <property type="evidence" value="ECO:0007669"/>
    <property type="project" value="UniProtKB-KW"/>
</dbReference>
<dbReference type="InterPro" id="IPR051749">
    <property type="entry name" value="PINc/VapC_TA_RNase"/>
</dbReference>
<dbReference type="PANTHER" id="PTHR42740:SF1">
    <property type="entry name" value="RIBONUCLEASE VAPC3"/>
    <property type="match status" value="1"/>
</dbReference>
<keyword evidence="1" id="KW-1277">Toxin-antitoxin system</keyword>
<feature type="domain" description="PIN" evidence="6">
    <location>
        <begin position="3"/>
        <end position="123"/>
    </location>
</feature>
<evidence type="ECO:0000313" key="7">
    <source>
        <dbReference type="EMBL" id="VAW36118.1"/>
    </source>
</evidence>
<dbReference type="InterPro" id="IPR029060">
    <property type="entry name" value="PIN-like_dom_sf"/>
</dbReference>
<keyword evidence="3" id="KW-0479">Metal-binding</keyword>
<evidence type="ECO:0000256" key="4">
    <source>
        <dbReference type="ARBA" id="ARBA00022801"/>
    </source>
</evidence>
<dbReference type="GO" id="GO:0004540">
    <property type="term" value="F:RNA nuclease activity"/>
    <property type="evidence" value="ECO:0007669"/>
    <property type="project" value="TreeGrafter"/>
</dbReference>
<evidence type="ECO:0000256" key="2">
    <source>
        <dbReference type="ARBA" id="ARBA00022722"/>
    </source>
</evidence>
<dbReference type="SUPFAM" id="SSF88723">
    <property type="entry name" value="PIN domain-like"/>
    <property type="match status" value="1"/>
</dbReference>
<sequence length="132" mass="15088">MKVLVDTTIWSNAFRSKKPKYAGHVNTLIDLISSNKVLILGVIKQEILSGYSELSKFNQLKNKLNPFENTQILDEDYIQAAQFSNTCRSRGIQGSTVDFFICAVAFRLNVAIFTTDKDFYHYQKHIPIKLLP</sequence>
<keyword evidence="5" id="KW-0460">Magnesium</keyword>
<dbReference type="AlphaFoldDB" id="A0A3B0UY79"/>
<gene>
    <name evidence="7" type="ORF">MNBD_GAMMA01-220</name>
</gene>
<evidence type="ECO:0000256" key="3">
    <source>
        <dbReference type="ARBA" id="ARBA00022723"/>
    </source>
</evidence>
<name>A0A3B0UY79_9ZZZZ</name>
<evidence type="ECO:0000256" key="5">
    <source>
        <dbReference type="ARBA" id="ARBA00022842"/>
    </source>
</evidence>